<evidence type="ECO:0000313" key="1">
    <source>
        <dbReference type="EMBL" id="AFM41516.1"/>
    </source>
</evidence>
<evidence type="ECO:0000313" key="2">
    <source>
        <dbReference type="Proteomes" id="UP000002892"/>
    </source>
</evidence>
<protein>
    <submittedName>
        <fullName evidence="1">Uncharacterized protein</fullName>
    </submittedName>
</protein>
<dbReference type="KEGG" id="dai:Desaci_2579"/>
<accession>I4D6U2</accession>
<dbReference type="EMBL" id="CP003639">
    <property type="protein sequence ID" value="AFM41516.1"/>
    <property type="molecule type" value="Genomic_DNA"/>
</dbReference>
<gene>
    <name evidence="1" type="ordered locus">Desaci_2579</name>
</gene>
<sequence length="32" mass="3660">MDCYGGEEFFKGRRDSKIGLGKRLNIEAKLID</sequence>
<organism evidence="1 2">
    <name type="scientific">Desulfosporosinus acidiphilus (strain DSM 22704 / JCM 16185 / SJ4)</name>
    <dbReference type="NCBI Taxonomy" id="646529"/>
    <lineage>
        <taxon>Bacteria</taxon>
        <taxon>Bacillati</taxon>
        <taxon>Bacillota</taxon>
        <taxon>Clostridia</taxon>
        <taxon>Eubacteriales</taxon>
        <taxon>Desulfitobacteriaceae</taxon>
        <taxon>Desulfosporosinus</taxon>
    </lineage>
</organism>
<dbReference type="Proteomes" id="UP000002892">
    <property type="component" value="Chromosome"/>
</dbReference>
<reference evidence="1 2" key="1">
    <citation type="journal article" date="2012" name="J. Bacteriol.">
        <title>Complete genome sequences of Desulfosporosinus orientis DSM765T, Desulfosporosinus youngiae DSM17734T, Desulfosporosinus meridiei DSM13257T, and Desulfosporosinus acidiphilus DSM22704T.</title>
        <authorList>
            <person name="Pester M."/>
            <person name="Brambilla E."/>
            <person name="Alazard D."/>
            <person name="Rattei T."/>
            <person name="Weinmaier T."/>
            <person name="Han J."/>
            <person name="Lucas S."/>
            <person name="Lapidus A."/>
            <person name="Cheng J.F."/>
            <person name="Goodwin L."/>
            <person name="Pitluck S."/>
            <person name="Peters L."/>
            <person name="Ovchinnikova G."/>
            <person name="Teshima H."/>
            <person name="Detter J.C."/>
            <person name="Han C.S."/>
            <person name="Tapia R."/>
            <person name="Land M.L."/>
            <person name="Hauser L."/>
            <person name="Kyrpides N.C."/>
            <person name="Ivanova N.N."/>
            <person name="Pagani I."/>
            <person name="Huntmann M."/>
            <person name="Wei C.L."/>
            <person name="Davenport K.W."/>
            <person name="Daligault H."/>
            <person name="Chain P.S."/>
            <person name="Chen A."/>
            <person name="Mavromatis K."/>
            <person name="Markowitz V."/>
            <person name="Szeto E."/>
            <person name="Mikhailova N."/>
            <person name="Pati A."/>
            <person name="Wagner M."/>
            <person name="Woyke T."/>
            <person name="Ollivier B."/>
            <person name="Klenk H.P."/>
            <person name="Spring S."/>
            <person name="Loy A."/>
        </authorList>
    </citation>
    <scope>NUCLEOTIDE SEQUENCE [LARGE SCALE GENOMIC DNA]</scope>
    <source>
        <strain evidence="2">DSM 22704 / JCM 16185 / SJ4</strain>
    </source>
</reference>
<proteinExistence type="predicted"/>
<dbReference type="AlphaFoldDB" id="I4D6U2"/>
<name>I4D6U2_DESAJ</name>
<dbReference type="STRING" id="646529.Desaci_2579"/>
<keyword evidence="2" id="KW-1185">Reference proteome</keyword>
<dbReference type="HOGENOM" id="CLU_3389083_0_0_9"/>